<dbReference type="Pfam" id="PF00320">
    <property type="entry name" value="GATA"/>
    <property type="match status" value="1"/>
</dbReference>
<keyword evidence="5" id="KW-0805">Transcription regulation</keyword>
<dbReference type="InterPro" id="IPR044867">
    <property type="entry name" value="DEUBAD_dom"/>
</dbReference>
<organism evidence="12">
    <name type="scientific">Wollemia nobilis</name>
    <dbReference type="NCBI Taxonomy" id="56998"/>
    <lineage>
        <taxon>Eukaryota</taxon>
        <taxon>Viridiplantae</taxon>
        <taxon>Streptophyta</taxon>
        <taxon>Embryophyta</taxon>
        <taxon>Tracheophyta</taxon>
        <taxon>Spermatophyta</taxon>
        <taxon>Pinopsida</taxon>
        <taxon>Pinidae</taxon>
        <taxon>Conifers II</taxon>
        <taxon>Araucariales</taxon>
        <taxon>Araucariaceae</taxon>
        <taxon>Wollemia</taxon>
    </lineage>
</organism>
<dbReference type="CDD" id="cd00202">
    <property type="entry name" value="ZnF_GATA"/>
    <property type="match status" value="1"/>
</dbReference>
<protein>
    <submittedName>
        <fullName evidence="12">TSA: Wollemia nobilis Ref_Wollemi_Transcript_11123_2146 transcribed RNA sequence</fullName>
    </submittedName>
</protein>
<evidence type="ECO:0000256" key="1">
    <source>
        <dbReference type="ARBA" id="ARBA00004123"/>
    </source>
</evidence>
<dbReference type="Gene3D" id="3.30.50.10">
    <property type="entry name" value="Erythroid Transcription Factor GATA-1, subunit A"/>
    <property type="match status" value="1"/>
</dbReference>
<dbReference type="EMBL" id="GCHU01011060">
    <property type="protein sequence ID" value="JAG87844.1"/>
    <property type="molecule type" value="Transcribed_RNA"/>
</dbReference>
<accession>A0A0C9RVD6</accession>
<dbReference type="InterPro" id="IPR038108">
    <property type="entry name" value="RPN13_DEUBAD_sf"/>
</dbReference>
<proteinExistence type="predicted"/>
<dbReference type="GO" id="GO:0008270">
    <property type="term" value="F:zinc ion binding"/>
    <property type="evidence" value="ECO:0007669"/>
    <property type="project" value="UniProtKB-KW"/>
</dbReference>
<evidence type="ECO:0000313" key="12">
    <source>
        <dbReference type="EMBL" id="JAG87844.1"/>
    </source>
</evidence>
<feature type="domain" description="GATA-type" evidence="10">
    <location>
        <begin position="7"/>
        <end position="40"/>
    </location>
</feature>
<dbReference type="InterPro" id="IPR013088">
    <property type="entry name" value="Znf_NHR/GATA"/>
</dbReference>
<sequence length="601" mass="67058">MGKQGPCYHCGISTTPLWRNGPPDKPVLCNACGSRWRTKGTLANYMPMHSGGCGANESLDYKWPRGKKVSQKFKEQNLHKIKEPCDVHHEAEFGVPKSNQQYGKVIDEDGSTRSSSVSGISYSEGCIHYGGVLENYSSVAVQPSVWDPQVPSKKRTCRFRQRPSSLEKLTRSMQNISQEQESSSLSSSSEENMLYECKVPLVADEMGLGSVFVRQPRSSKVDEESEASSLLIEKKGYNTFDVLTQAYSGAMAGPVEIRTDNIVVPERWKEIAELSQEQSTKCIEHEEVLERLLQTFHSQLRSIKLKDVLNFDTFKGQLKEEEQRQLMKYLSSVDDSSSLESLECMFSSAQFEVALSNFQHLLSEGMFGAYGSKFSYQLCQFFQQLLVVTDLTNSKWMERYLDLQRYKPRGCCKFSKKLQSKEAAKPRDFCLIPSSISKSNKSGTCKAFTNFSGQLPGQVIAGSEICTKIPESLPRIGPKTVHPFTPPSSKSNSEGMYHDSIDTGSTSKEASGFAKGMTSSPYFGPDSLFASPQEKCSSFMLDSTGAFGDEVSDSVLLFNVPPNLSFPQAELLHSPVLKCNTSKDIVADANKFENENWWTHY</sequence>
<keyword evidence="6" id="KW-0804">Transcription</keyword>
<dbReference type="GO" id="GO:0005634">
    <property type="term" value="C:nucleus"/>
    <property type="evidence" value="ECO:0007669"/>
    <property type="project" value="UniProtKB-SubCell"/>
</dbReference>
<dbReference type="SMART" id="SM00401">
    <property type="entry name" value="ZnF_GATA"/>
    <property type="match status" value="1"/>
</dbReference>
<dbReference type="Pfam" id="PF13919">
    <property type="entry name" value="ASXH"/>
    <property type="match status" value="1"/>
</dbReference>
<comment type="subcellular location">
    <subcellularLocation>
        <location evidence="1">Nucleus</location>
    </subcellularLocation>
</comment>
<dbReference type="AlphaFoldDB" id="A0A0C9RVD6"/>
<keyword evidence="7" id="KW-0539">Nucleus</keyword>
<evidence type="ECO:0000256" key="4">
    <source>
        <dbReference type="ARBA" id="ARBA00022833"/>
    </source>
</evidence>
<evidence type="ECO:0000256" key="6">
    <source>
        <dbReference type="ARBA" id="ARBA00023163"/>
    </source>
</evidence>
<evidence type="ECO:0000256" key="3">
    <source>
        <dbReference type="ARBA" id="ARBA00022771"/>
    </source>
</evidence>
<keyword evidence="4" id="KW-0862">Zinc</keyword>
<dbReference type="InterPro" id="IPR028020">
    <property type="entry name" value="ASX_DEUBAD_dom"/>
</dbReference>
<name>A0A0C9RVD6_9CONI</name>
<dbReference type="SUPFAM" id="SSF57716">
    <property type="entry name" value="Glucocorticoid receptor-like (DNA-binding domain)"/>
    <property type="match status" value="1"/>
</dbReference>
<feature type="region of interest" description="Disordered" evidence="9">
    <location>
        <begin position="477"/>
        <end position="512"/>
    </location>
</feature>
<keyword evidence="2" id="KW-0479">Metal-binding</keyword>
<dbReference type="Gene3D" id="1.10.2020.20">
    <property type="match status" value="1"/>
</dbReference>
<feature type="domain" description="DEUBAD" evidence="11">
    <location>
        <begin position="296"/>
        <end position="406"/>
    </location>
</feature>
<dbReference type="InterPro" id="IPR044589">
    <property type="entry name" value="GATA26/27"/>
</dbReference>
<dbReference type="GO" id="GO:0006355">
    <property type="term" value="P:regulation of DNA-templated transcription"/>
    <property type="evidence" value="ECO:0007669"/>
    <property type="project" value="InterPro"/>
</dbReference>
<evidence type="ECO:0000259" key="10">
    <source>
        <dbReference type="PROSITE" id="PS50114"/>
    </source>
</evidence>
<keyword evidence="3 8" id="KW-0863">Zinc-finger</keyword>
<evidence type="ECO:0000256" key="9">
    <source>
        <dbReference type="SAM" id="MobiDB-lite"/>
    </source>
</evidence>
<evidence type="ECO:0000259" key="11">
    <source>
        <dbReference type="PROSITE" id="PS51916"/>
    </source>
</evidence>
<evidence type="ECO:0000256" key="8">
    <source>
        <dbReference type="PROSITE-ProRule" id="PRU00094"/>
    </source>
</evidence>
<evidence type="ECO:0000256" key="5">
    <source>
        <dbReference type="ARBA" id="ARBA00023015"/>
    </source>
</evidence>
<feature type="region of interest" description="Disordered" evidence="9">
    <location>
        <begin position="153"/>
        <end position="189"/>
    </location>
</feature>
<dbReference type="InterPro" id="IPR000679">
    <property type="entry name" value="Znf_GATA"/>
</dbReference>
<dbReference type="PROSITE" id="PS51916">
    <property type="entry name" value="DEUBAD"/>
    <property type="match status" value="1"/>
</dbReference>
<evidence type="ECO:0000256" key="2">
    <source>
        <dbReference type="ARBA" id="ARBA00022723"/>
    </source>
</evidence>
<reference evidence="12" key="1">
    <citation type="submission" date="2015-02" db="EMBL/GenBank/DDBJ databases">
        <title>A transcriptome of Wollemia nobilis - a relic of Gondwana.</title>
        <authorList>
            <person name="Chia J.Y."/>
            <person name="Leong Y.S."/>
            <person name="Abdul Karim S."/>
            <person name="Wan Azmi N."/>
            <person name="Hercus R."/>
            <person name="Croft L."/>
        </authorList>
    </citation>
    <scope>NUCLEOTIDE SEQUENCE</scope>
    <source>
        <strain evidence="12">MaeBrown</strain>
        <tissue evidence="12">Leaf</tissue>
    </source>
</reference>
<feature type="compositionally biased region" description="Low complexity" evidence="9">
    <location>
        <begin position="177"/>
        <end position="189"/>
    </location>
</feature>
<evidence type="ECO:0000256" key="7">
    <source>
        <dbReference type="ARBA" id="ARBA00023242"/>
    </source>
</evidence>
<dbReference type="PROSITE" id="PS50114">
    <property type="entry name" value="GATA_ZN_FINGER_2"/>
    <property type="match status" value="1"/>
</dbReference>
<dbReference type="GO" id="GO:0043565">
    <property type="term" value="F:sequence-specific DNA binding"/>
    <property type="evidence" value="ECO:0007669"/>
    <property type="project" value="InterPro"/>
</dbReference>
<dbReference type="PANTHER" id="PTHR46855">
    <property type="entry name" value="OSJNBB0038F03.10 PROTEIN"/>
    <property type="match status" value="1"/>
</dbReference>
<dbReference type="PANTHER" id="PTHR46855:SF1">
    <property type="entry name" value="GATA TRANSCRIPTION FACTOR 26"/>
    <property type="match status" value="1"/>
</dbReference>